<proteinExistence type="predicted"/>
<sequence>MGRAGTIRHPNAVLGRGGHPTAASGCRNVEFFCPDYGRSAERSATVPRGPSRRPRDKRDRSRTRAALDPGRQRTAEGRRARLLRRTRYGAYVACLCTPFLHY</sequence>
<gene>
    <name evidence="1" type="ORF">HPB50_011806</name>
</gene>
<evidence type="ECO:0000313" key="2">
    <source>
        <dbReference type="Proteomes" id="UP000821845"/>
    </source>
</evidence>
<comment type="caution">
    <text evidence="1">The sequence shown here is derived from an EMBL/GenBank/DDBJ whole genome shotgun (WGS) entry which is preliminary data.</text>
</comment>
<protein>
    <submittedName>
        <fullName evidence="1">Uncharacterized protein</fullName>
    </submittedName>
</protein>
<accession>A0ACB7S816</accession>
<organism evidence="1 2">
    <name type="scientific">Hyalomma asiaticum</name>
    <name type="common">Tick</name>
    <dbReference type="NCBI Taxonomy" id="266040"/>
    <lineage>
        <taxon>Eukaryota</taxon>
        <taxon>Metazoa</taxon>
        <taxon>Ecdysozoa</taxon>
        <taxon>Arthropoda</taxon>
        <taxon>Chelicerata</taxon>
        <taxon>Arachnida</taxon>
        <taxon>Acari</taxon>
        <taxon>Parasitiformes</taxon>
        <taxon>Ixodida</taxon>
        <taxon>Ixodoidea</taxon>
        <taxon>Ixodidae</taxon>
        <taxon>Hyalomminae</taxon>
        <taxon>Hyalomma</taxon>
    </lineage>
</organism>
<dbReference type="Proteomes" id="UP000821845">
    <property type="component" value="Chromosome 5"/>
</dbReference>
<name>A0ACB7S816_HYAAI</name>
<reference evidence="1" key="1">
    <citation type="submission" date="2020-05" db="EMBL/GenBank/DDBJ databases">
        <title>Large-scale comparative analyses of tick genomes elucidate their genetic diversity and vector capacities.</title>
        <authorList>
            <person name="Jia N."/>
            <person name="Wang J."/>
            <person name="Shi W."/>
            <person name="Du L."/>
            <person name="Sun Y."/>
            <person name="Zhan W."/>
            <person name="Jiang J."/>
            <person name="Wang Q."/>
            <person name="Zhang B."/>
            <person name="Ji P."/>
            <person name="Sakyi L.B."/>
            <person name="Cui X."/>
            <person name="Yuan T."/>
            <person name="Jiang B."/>
            <person name="Yang W."/>
            <person name="Lam T.T.-Y."/>
            <person name="Chang Q."/>
            <person name="Ding S."/>
            <person name="Wang X."/>
            <person name="Zhu J."/>
            <person name="Ruan X."/>
            <person name="Zhao L."/>
            <person name="Wei J."/>
            <person name="Que T."/>
            <person name="Du C."/>
            <person name="Cheng J."/>
            <person name="Dai P."/>
            <person name="Han X."/>
            <person name="Huang E."/>
            <person name="Gao Y."/>
            <person name="Liu J."/>
            <person name="Shao H."/>
            <person name="Ye R."/>
            <person name="Li L."/>
            <person name="Wei W."/>
            <person name="Wang X."/>
            <person name="Wang C."/>
            <person name="Yang T."/>
            <person name="Huo Q."/>
            <person name="Li W."/>
            <person name="Guo W."/>
            <person name="Chen H."/>
            <person name="Zhou L."/>
            <person name="Ni X."/>
            <person name="Tian J."/>
            <person name="Zhou Y."/>
            <person name="Sheng Y."/>
            <person name="Liu T."/>
            <person name="Pan Y."/>
            <person name="Xia L."/>
            <person name="Li J."/>
            <person name="Zhao F."/>
            <person name="Cao W."/>
        </authorList>
    </citation>
    <scope>NUCLEOTIDE SEQUENCE</scope>
    <source>
        <strain evidence="1">Hyas-2018</strain>
    </source>
</reference>
<evidence type="ECO:0000313" key="1">
    <source>
        <dbReference type="EMBL" id="KAH6930222.1"/>
    </source>
</evidence>
<keyword evidence="2" id="KW-1185">Reference proteome</keyword>
<dbReference type="EMBL" id="CM023485">
    <property type="protein sequence ID" value="KAH6930222.1"/>
    <property type="molecule type" value="Genomic_DNA"/>
</dbReference>